<dbReference type="EMBL" id="CAJVRM010000066">
    <property type="protein sequence ID" value="CAG8973193.1"/>
    <property type="molecule type" value="Genomic_DNA"/>
</dbReference>
<feature type="compositionally biased region" description="Basic and acidic residues" evidence="1">
    <location>
        <begin position="1"/>
        <end position="11"/>
    </location>
</feature>
<gene>
    <name evidence="2" type="ORF">HYALB_00006362</name>
</gene>
<accession>A0A9N9LFN7</accession>
<proteinExistence type="predicted"/>
<evidence type="ECO:0000313" key="2">
    <source>
        <dbReference type="EMBL" id="CAG8973193.1"/>
    </source>
</evidence>
<reference evidence="2" key="1">
    <citation type="submission" date="2021-07" db="EMBL/GenBank/DDBJ databases">
        <authorList>
            <person name="Durling M."/>
        </authorList>
    </citation>
    <scope>NUCLEOTIDE SEQUENCE</scope>
</reference>
<dbReference type="AlphaFoldDB" id="A0A9N9LFN7"/>
<name>A0A9N9LFN7_9HELO</name>
<keyword evidence="3" id="KW-1185">Reference proteome</keyword>
<organism evidence="2 3">
    <name type="scientific">Hymenoscyphus albidus</name>
    <dbReference type="NCBI Taxonomy" id="595503"/>
    <lineage>
        <taxon>Eukaryota</taxon>
        <taxon>Fungi</taxon>
        <taxon>Dikarya</taxon>
        <taxon>Ascomycota</taxon>
        <taxon>Pezizomycotina</taxon>
        <taxon>Leotiomycetes</taxon>
        <taxon>Helotiales</taxon>
        <taxon>Helotiaceae</taxon>
        <taxon>Hymenoscyphus</taxon>
    </lineage>
</organism>
<evidence type="ECO:0000256" key="1">
    <source>
        <dbReference type="SAM" id="MobiDB-lite"/>
    </source>
</evidence>
<dbReference type="Proteomes" id="UP000701801">
    <property type="component" value="Unassembled WGS sequence"/>
</dbReference>
<feature type="region of interest" description="Disordered" evidence="1">
    <location>
        <begin position="1"/>
        <end position="36"/>
    </location>
</feature>
<evidence type="ECO:0000313" key="3">
    <source>
        <dbReference type="Proteomes" id="UP000701801"/>
    </source>
</evidence>
<protein>
    <submittedName>
        <fullName evidence="2">Uncharacterized protein</fullName>
    </submittedName>
</protein>
<comment type="caution">
    <text evidence="2">The sequence shown here is derived from an EMBL/GenBank/DDBJ whole genome shotgun (WGS) entry which is preliminary data.</text>
</comment>
<sequence>MSEIASDKSPDQDAALQPVESPKIPNNSTTKKPKKEALQKYLPLSQEHCKYCGTSTKLKQAYGKLLVHSSREKFGANCYRSRNLFTQNSVKAWALGELLRFNQLISMQKVIPRDLMADGTPEKGEEEEGRP</sequence>